<dbReference type="AlphaFoldDB" id="A0A1V9Z849"/>
<gene>
    <name evidence="1" type="ORF">ACHHYP_01632</name>
</gene>
<dbReference type="SUPFAM" id="SSF49870">
    <property type="entry name" value="Osmotin, thaumatin-like protein"/>
    <property type="match status" value="1"/>
</dbReference>
<dbReference type="Proteomes" id="UP000243579">
    <property type="component" value="Unassembled WGS sequence"/>
</dbReference>
<protein>
    <recommendedName>
        <fullName evidence="3">Secreted protein</fullName>
    </recommendedName>
</protein>
<reference evidence="1 2" key="1">
    <citation type="journal article" date="2014" name="Genome Biol. Evol.">
        <title>The secreted proteins of Achlya hypogyna and Thraustotheca clavata identify the ancestral oomycete secretome and reveal gene acquisitions by horizontal gene transfer.</title>
        <authorList>
            <person name="Misner I."/>
            <person name="Blouin N."/>
            <person name="Leonard G."/>
            <person name="Richards T.A."/>
            <person name="Lane C.E."/>
        </authorList>
    </citation>
    <scope>NUCLEOTIDE SEQUENCE [LARGE SCALE GENOMIC DNA]</scope>
    <source>
        <strain evidence="1 2">ATCC 48635</strain>
    </source>
</reference>
<proteinExistence type="predicted"/>
<accession>A0A1V9Z849</accession>
<dbReference type="EMBL" id="JNBR01000373">
    <property type="protein sequence ID" value="OQR94178.1"/>
    <property type="molecule type" value="Genomic_DNA"/>
</dbReference>
<keyword evidence="2" id="KW-1185">Reference proteome</keyword>
<dbReference type="Gene3D" id="2.60.110.10">
    <property type="entry name" value="Thaumatin"/>
    <property type="match status" value="1"/>
</dbReference>
<sequence length="174" mass="19223">MVRAMLLLPAVVAVEFRFTNQCRYGVDLRGSGDLRICIIASGETRTKNCNSTLPTTGLFKHTASDEANVLEFTLQKTAVSERIWYDVSTIPPESGNCSSFDECQDATYKRGFNVPMLVEPLKHTATGSCRTLNVSAPDSPDAYHFPTDVLKTHNCPMDEVIRVTFCPERAPACL</sequence>
<dbReference type="OrthoDB" id="73819at2759"/>
<dbReference type="InterPro" id="IPR037176">
    <property type="entry name" value="Osmotin/thaumatin-like_sf"/>
</dbReference>
<dbReference type="PANTHER" id="PTHR31737">
    <property type="entry name" value="PROTEIN TOS1"/>
    <property type="match status" value="1"/>
</dbReference>
<name>A0A1V9Z849_ACHHY</name>
<dbReference type="PANTHER" id="PTHR31737:SF2">
    <property type="entry name" value="PROTEIN TOS1"/>
    <property type="match status" value="1"/>
</dbReference>
<evidence type="ECO:0008006" key="3">
    <source>
        <dbReference type="Google" id="ProtNLM"/>
    </source>
</evidence>
<organism evidence="1 2">
    <name type="scientific">Achlya hypogyna</name>
    <name type="common">Oomycete</name>
    <name type="synonym">Protoachlya hypogyna</name>
    <dbReference type="NCBI Taxonomy" id="1202772"/>
    <lineage>
        <taxon>Eukaryota</taxon>
        <taxon>Sar</taxon>
        <taxon>Stramenopiles</taxon>
        <taxon>Oomycota</taxon>
        <taxon>Saprolegniomycetes</taxon>
        <taxon>Saprolegniales</taxon>
        <taxon>Achlyaceae</taxon>
        <taxon>Achlya</taxon>
    </lineage>
</organism>
<evidence type="ECO:0000313" key="2">
    <source>
        <dbReference type="Proteomes" id="UP000243579"/>
    </source>
</evidence>
<evidence type="ECO:0000313" key="1">
    <source>
        <dbReference type="EMBL" id="OQR94178.1"/>
    </source>
</evidence>
<comment type="caution">
    <text evidence="1">The sequence shown here is derived from an EMBL/GenBank/DDBJ whole genome shotgun (WGS) entry which is preliminary data.</text>
</comment>